<dbReference type="SUPFAM" id="SSF52540">
    <property type="entry name" value="P-loop containing nucleoside triphosphate hydrolases"/>
    <property type="match status" value="1"/>
</dbReference>
<dbReference type="EMBL" id="BAABIQ010000043">
    <property type="protein sequence ID" value="GAA4802724.1"/>
    <property type="molecule type" value="Genomic_DNA"/>
</dbReference>
<name>A0ABP9C0G5_9SPHI</name>
<evidence type="ECO:0000259" key="1">
    <source>
        <dbReference type="Pfam" id="PF12705"/>
    </source>
</evidence>
<gene>
    <name evidence="2" type="ORF">GCM10023231_34580</name>
</gene>
<comment type="caution">
    <text evidence="2">The sequence shown here is derived from an EMBL/GenBank/DDBJ whole genome shotgun (WGS) entry which is preliminary data.</text>
</comment>
<feature type="domain" description="PD-(D/E)XK endonuclease-like" evidence="1">
    <location>
        <begin position="664"/>
        <end position="938"/>
    </location>
</feature>
<organism evidence="2 3">
    <name type="scientific">Olivibacter ginsenosidimutans</name>
    <dbReference type="NCBI Taxonomy" id="1176537"/>
    <lineage>
        <taxon>Bacteria</taxon>
        <taxon>Pseudomonadati</taxon>
        <taxon>Bacteroidota</taxon>
        <taxon>Sphingobacteriia</taxon>
        <taxon>Sphingobacteriales</taxon>
        <taxon>Sphingobacteriaceae</taxon>
        <taxon>Olivibacter</taxon>
    </lineage>
</organism>
<protein>
    <submittedName>
        <fullName evidence="2">PD-(D/E)XK nuclease family protein</fullName>
    </submittedName>
</protein>
<dbReference type="Gene3D" id="3.40.50.300">
    <property type="entry name" value="P-loop containing nucleotide triphosphate hydrolases"/>
    <property type="match status" value="1"/>
</dbReference>
<dbReference type="Proteomes" id="UP001501411">
    <property type="component" value="Unassembled WGS sequence"/>
</dbReference>
<dbReference type="Gene3D" id="3.90.320.10">
    <property type="match status" value="1"/>
</dbReference>
<keyword evidence="3" id="KW-1185">Reference proteome</keyword>
<dbReference type="Pfam" id="PF12705">
    <property type="entry name" value="PDDEXK_1"/>
    <property type="match status" value="1"/>
</dbReference>
<evidence type="ECO:0000313" key="3">
    <source>
        <dbReference type="Proteomes" id="UP001501411"/>
    </source>
</evidence>
<proteinExistence type="predicted"/>
<dbReference type="InterPro" id="IPR027417">
    <property type="entry name" value="P-loop_NTPase"/>
</dbReference>
<accession>A0ABP9C0G5</accession>
<dbReference type="InterPro" id="IPR038726">
    <property type="entry name" value="PDDEXK_AddAB-type"/>
</dbReference>
<sequence length="966" mass="111880">MVTYMTLPFLKEVALDLVSRFGDDLKDLALIFNNKRPELYFKQYLAEILQKPIWSPSFFTIQDFFKAGSPLLEADKISQIVCLHECYVQLLTEQQQEPLNIDRFFPIAETILSDFAQLDYDLVDPGAIYQEIHDLAEIEKQFQFLTAEQVTFLESFWKSFHQYGQLQLREKFIQLWKIMPRLYVDFTRSLHEQGWTTLAGIYRSMATDLTTGSSLTASFKQLIFIGFNAINNAEGTLFNYWQEQGKALFYFDADAYYVEDNLQEAGYFIRKNRNRWQLKNALGPFPDHLKSKTNAINLVEASGFTAQAKVLHSLLPQVPTEKSIAILLADESLLIPTLQSIPEQLTSNITMGFPLSQSPLFGFIDLWLKTQTNYHETKSDTIAYQAIESYVSHPLVMLPLSEKEQLLQDIQEHHYVQVPNLALQKYTHVASFFKKQDEPLLLIRALEELLRRIFNHRKESKQLTLIEASLLTSTLQELNHLFDSIQQHRSLQQADIRFLITLIRRHLFQVNAAIEGDPLKGIQIMGLLESRNLDFEEIYLLGANDGMLPKRSFGNTYIPDAIRRAYGLPVLENQEALSAYLFYRLLQRTKKLHVVYNHLVDDNSTGEVTRFVKQLAFESNFSCSTLKQQQETKSAKQPLPLTIPKTGRVAETLAAYLDQGGLKISATALTNYIQSPLLFFFKHVARIQEPEVLAEDFQVNKIGSIVHQVMQWFYEELKVESAWITAERIKDKRPALPSLCLKALSIVVYHDKDYLKPEKTNSIEKIILQIVEDYAHIILKTDVAACPFELLELENNEDYVVDFPIQVNGEERWVKLQGIIDRIDQREGIVRIVDYKTGSDGLTYMRNTENLFDPKDPKYNKALIQTLFYTFIYEQKSGKQNVEPHLYTVRKLNNEGSFFQSDQQPLRGEKLNALKAVFIEQLRETLQELFNPDIPFQHRPDMILPYHDLYQEFFRAYGFPDTSLES</sequence>
<evidence type="ECO:0000313" key="2">
    <source>
        <dbReference type="EMBL" id="GAA4802724.1"/>
    </source>
</evidence>
<dbReference type="InterPro" id="IPR011604">
    <property type="entry name" value="PDDEXK-like_dom_sf"/>
</dbReference>
<reference evidence="3" key="1">
    <citation type="journal article" date="2019" name="Int. J. Syst. Evol. Microbiol.">
        <title>The Global Catalogue of Microorganisms (GCM) 10K type strain sequencing project: providing services to taxonomists for standard genome sequencing and annotation.</title>
        <authorList>
            <consortium name="The Broad Institute Genomics Platform"/>
            <consortium name="The Broad Institute Genome Sequencing Center for Infectious Disease"/>
            <person name="Wu L."/>
            <person name="Ma J."/>
        </authorList>
    </citation>
    <scope>NUCLEOTIDE SEQUENCE [LARGE SCALE GENOMIC DNA]</scope>
    <source>
        <strain evidence="3">JCM 18200</strain>
    </source>
</reference>